<dbReference type="OrthoDB" id="193829at2"/>
<name>A0A4Q9KP42_PROTD</name>
<evidence type="ECO:0000256" key="2">
    <source>
        <dbReference type="ARBA" id="ARBA00022801"/>
    </source>
</evidence>
<comment type="caution">
    <text evidence="4">The sequence shown here is derived from an EMBL/GenBank/DDBJ whole genome shotgun (WGS) entry which is preliminary data.</text>
</comment>
<evidence type="ECO:0000256" key="1">
    <source>
        <dbReference type="ARBA" id="ARBA00005582"/>
    </source>
</evidence>
<dbReference type="PANTHER" id="PTHR43736:SF1">
    <property type="entry name" value="DIHYDRONEOPTERIN TRIPHOSPHATE DIPHOSPHATASE"/>
    <property type="match status" value="1"/>
</dbReference>
<dbReference type="GO" id="GO:0016787">
    <property type="term" value="F:hydrolase activity"/>
    <property type="evidence" value="ECO:0007669"/>
    <property type="project" value="UniProtKB-KW"/>
</dbReference>
<evidence type="ECO:0000259" key="3">
    <source>
        <dbReference type="PROSITE" id="PS51462"/>
    </source>
</evidence>
<dbReference type="PROSITE" id="PS00893">
    <property type="entry name" value="NUDIX_BOX"/>
    <property type="match status" value="1"/>
</dbReference>
<proteinExistence type="inferred from homology"/>
<dbReference type="AlphaFoldDB" id="A0A4Q9KP42"/>
<reference evidence="4 5" key="1">
    <citation type="submission" date="2019-01" db="EMBL/GenBank/DDBJ databases">
        <title>Lactibacter flavus gen. nov., sp. nov., a novel bacterium of the family Propionibacteriaceae isolated from raw milk and dairy products.</title>
        <authorList>
            <person name="Huptas C."/>
            <person name="Wenning M."/>
            <person name="Breitenwieser F."/>
            <person name="Doll E."/>
            <person name="Von Neubeck M."/>
            <person name="Busse H.-J."/>
            <person name="Scherer S."/>
        </authorList>
    </citation>
    <scope>NUCLEOTIDE SEQUENCE [LARGE SCALE GENOMIC DNA]</scope>
    <source>
        <strain evidence="4 5">DSM 22130</strain>
    </source>
</reference>
<dbReference type="Proteomes" id="UP000291933">
    <property type="component" value="Unassembled WGS sequence"/>
</dbReference>
<feature type="domain" description="Nudix hydrolase" evidence="3">
    <location>
        <begin position="3"/>
        <end position="143"/>
    </location>
</feature>
<dbReference type="Pfam" id="PF00293">
    <property type="entry name" value="NUDIX"/>
    <property type="match status" value="1"/>
</dbReference>
<keyword evidence="2" id="KW-0378">Hydrolase</keyword>
<gene>
    <name evidence="4" type="ORF">ET996_01665</name>
</gene>
<dbReference type="EMBL" id="SDMR01000001">
    <property type="protein sequence ID" value="TBT96386.1"/>
    <property type="molecule type" value="Genomic_DNA"/>
</dbReference>
<accession>A0A4Q9KP42</accession>
<protein>
    <submittedName>
        <fullName evidence="4">NUDIX domain-containing protein</fullName>
    </submittedName>
</protein>
<keyword evidence="5" id="KW-1185">Reference proteome</keyword>
<evidence type="ECO:0000313" key="5">
    <source>
        <dbReference type="Proteomes" id="UP000291933"/>
    </source>
</evidence>
<dbReference type="PROSITE" id="PS51462">
    <property type="entry name" value="NUDIX"/>
    <property type="match status" value="1"/>
</dbReference>
<dbReference type="Gene3D" id="3.90.79.10">
    <property type="entry name" value="Nucleoside Triphosphate Pyrophosphohydrolase"/>
    <property type="match status" value="1"/>
</dbReference>
<evidence type="ECO:0000313" key="4">
    <source>
        <dbReference type="EMBL" id="TBT96386.1"/>
    </source>
</evidence>
<dbReference type="InterPro" id="IPR015797">
    <property type="entry name" value="NUDIX_hydrolase-like_dom_sf"/>
</dbReference>
<dbReference type="InterPro" id="IPR020084">
    <property type="entry name" value="NUDIX_hydrolase_CS"/>
</dbReference>
<organism evidence="4 5">
    <name type="scientific">Propioniciclava tarda</name>
    <dbReference type="NCBI Taxonomy" id="433330"/>
    <lineage>
        <taxon>Bacteria</taxon>
        <taxon>Bacillati</taxon>
        <taxon>Actinomycetota</taxon>
        <taxon>Actinomycetes</taxon>
        <taxon>Propionibacteriales</taxon>
        <taxon>Propionibacteriaceae</taxon>
        <taxon>Propioniciclava</taxon>
    </lineage>
</organism>
<dbReference type="RefSeq" id="WP_131170798.1">
    <property type="nucleotide sequence ID" value="NZ_FXTL01000001.1"/>
</dbReference>
<sequence>MPEIKVKAYCVLYDADRTHHLVWVGSDPGRVERFHRLIGGHVEFGERAAAAVVREVAEEVGVTIAPRFLGVVEQLFVYADAPGHEVVFVFAADLPQPAPIPPSGGFIDDNGVAIPCVWRPVGDRSCPLFPDDVQGLLDADLAAFAGGSGD</sequence>
<dbReference type="SUPFAM" id="SSF55811">
    <property type="entry name" value="Nudix"/>
    <property type="match status" value="1"/>
</dbReference>
<dbReference type="PANTHER" id="PTHR43736">
    <property type="entry name" value="ADP-RIBOSE PYROPHOSPHATASE"/>
    <property type="match status" value="1"/>
</dbReference>
<dbReference type="InterPro" id="IPR000086">
    <property type="entry name" value="NUDIX_hydrolase_dom"/>
</dbReference>
<comment type="similarity">
    <text evidence="1">Belongs to the Nudix hydrolase family.</text>
</comment>